<proteinExistence type="predicted"/>
<keyword evidence="1" id="KW-0472">Membrane</keyword>
<keyword evidence="1" id="KW-1133">Transmembrane helix</keyword>
<evidence type="ECO:0000313" key="3">
    <source>
        <dbReference type="Proteomes" id="UP000263377"/>
    </source>
</evidence>
<dbReference type="Proteomes" id="UP000263377">
    <property type="component" value="Unassembled WGS sequence"/>
</dbReference>
<dbReference type="EMBL" id="QVIG01000001">
    <property type="protein sequence ID" value="RGD59095.1"/>
    <property type="molecule type" value="Genomic_DNA"/>
</dbReference>
<dbReference type="RefSeq" id="WP_117487424.1">
    <property type="nucleotide sequence ID" value="NZ_QVIG01000001.1"/>
</dbReference>
<evidence type="ECO:0000256" key="1">
    <source>
        <dbReference type="SAM" id="Phobius"/>
    </source>
</evidence>
<accession>A0A372ZV34</accession>
<feature type="transmembrane region" description="Helical" evidence="1">
    <location>
        <begin position="134"/>
        <end position="154"/>
    </location>
</feature>
<evidence type="ECO:0008006" key="4">
    <source>
        <dbReference type="Google" id="ProtNLM"/>
    </source>
</evidence>
<reference evidence="2 3" key="1">
    <citation type="submission" date="2018-08" db="EMBL/GenBank/DDBJ databases">
        <title>Diversity &amp; Physiological Properties of Lignin-Decomposing Actinobacteria from Soil.</title>
        <authorList>
            <person name="Roh S.G."/>
            <person name="Kim S.B."/>
        </authorList>
    </citation>
    <scope>NUCLEOTIDE SEQUENCE [LARGE SCALE GENOMIC DNA]</scope>
    <source>
        <strain evidence="2 3">MMS17-GH009</strain>
    </source>
</reference>
<keyword evidence="1" id="KW-0812">Transmembrane</keyword>
<sequence>MENAPDHGRTVRNGSLAMIGLGVLLFVLSLVYLIPHDMGVTSDLRSRGVHVPAVVTECVEVSGPQDNPAGNSECRVRFTTSEGASVETRLAYVTGTVKARDTVTVVYDPRHTDTAALASSIGFWDSLVRNALDVVALVASVVMVLVGLAVHLAYRWLTRARSRPGVM</sequence>
<comment type="caution">
    <text evidence="2">The sequence shown here is derived from an EMBL/GenBank/DDBJ whole genome shotgun (WGS) entry which is preliminary data.</text>
</comment>
<protein>
    <recommendedName>
        <fullName evidence="4">DUF3592 domain-containing protein</fullName>
    </recommendedName>
</protein>
<dbReference type="AlphaFoldDB" id="A0A372ZV34"/>
<organism evidence="2 3">
    <name type="scientific">Kitasatospora xanthocidica</name>
    <dbReference type="NCBI Taxonomy" id="83382"/>
    <lineage>
        <taxon>Bacteria</taxon>
        <taxon>Bacillati</taxon>
        <taxon>Actinomycetota</taxon>
        <taxon>Actinomycetes</taxon>
        <taxon>Kitasatosporales</taxon>
        <taxon>Streptomycetaceae</taxon>
        <taxon>Kitasatospora</taxon>
    </lineage>
</organism>
<gene>
    <name evidence="2" type="ORF">DR950_16075</name>
</gene>
<feature type="transmembrane region" description="Helical" evidence="1">
    <location>
        <begin position="16"/>
        <end position="34"/>
    </location>
</feature>
<evidence type="ECO:0000313" key="2">
    <source>
        <dbReference type="EMBL" id="RGD59095.1"/>
    </source>
</evidence>
<keyword evidence="3" id="KW-1185">Reference proteome</keyword>
<name>A0A372ZV34_9ACTN</name>